<reference evidence="1 2" key="1">
    <citation type="submission" date="2018-11" db="EMBL/GenBank/DDBJ databases">
        <title>Genome sequencing of Paenibacillus sp. KCOM 3021 (= ChDC PVNT-B20).</title>
        <authorList>
            <person name="Kook J.-K."/>
            <person name="Park S.-N."/>
            <person name="Lim Y.K."/>
        </authorList>
    </citation>
    <scope>NUCLEOTIDE SEQUENCE [LARGE SCALE GENOMIC DNA]</scope>
    <source>
        <strain evidence="1 2">KCOM 3021</strain>
    </source>
</reference>
<proteinExistence type="predicted"/>
<dbReference type="AlphaFoldDB" id="A0A3P3TUH6"/>
<sequence>MKPIIEFCANNAGFGTGEAIRKVRERQDCDVYEYGCLTSCGTCFMFPYVLVDGEPVEAKNADQLYERILTKIKESASDYS</sequence>
<dbReference type="RefSeq" id="WP_128629708.1">
    <property type="nucleotide sequence ID" value="NZ_RRCN01000001.1"/>
</dbReference>
<dbReference type="OrthoDB" id="1684419at2"/>
<dbReference type="Proteomes" id="UP000267017">
    <property type="component" value="Unassembled WGS sequence"/>
</dbReference>
<accession>A0A3P3TUH6</accession>
<dbReference type="EMBL" id="RRCN01000001">
    <property type="protein sequence ID" value="RRJ61781.1"/>
    <property type="molecule type" value="Genomic_DNA"/>
</dbReference>
<keyword evidence="2" id="KW-1185">Reference proteome</keyword>
<dbReference type="Pfam" id="PF07293">
    <property type="entry name" value="DUF1450"/>
    <property type="match status" value="1"/>
</dbReference>
<organism evidence="1 2">
    <name type="scientific">Paenibacillus oralis</name>
    <dbReference type="NCBI Taxonomy" id="2490856"/>
    <lineage>
        <taxon>Bacteria</taxon>
        <taxon>Bacillati</taxon>
        <taxon>Bacillota</taxon>
        <taxon>Bacilli</taxon>
        <taxon>Bacillales</taxon>
        <taxon>Paenibacillaceae</taxon>
        <taxon>Paenibacillus</taxon>
    </lineage>
</organism>
<name>A0A3P3TUH6_9BACL</name>
<protein>
    <submittedName>
        <fullName evidence="1">DUF1450 domain-containing protein</fullName>
    </submittedName>
</protein>
<evidence type="ECO:0000313" key="2">
    <source>
        <dbReference type="Proteomes" id="UP000267017"/>
    </source>
</evidence>
<comment type="caution">
    <text evidence="1">The sequence shown here is derived from an EMBL/GenBank/DDBJ whole genome shotgun (WGS) entry which is preliminary data.</text>
</comment>
<evidence type="ECO:0000313" key="1">
    <source>
        <dbReference type="EMBL" id="RRJ61781.1"/>
    </source>
</evidence>
<gene>
    <name evidence="1" type="ORF">EHV15_01410</name>
</gene>
<dbReference type="InterPro" id="IPR009910">
    <property type="entry name" value="DUF1450"/>
</dbReference>